<gene>
    <name evidence="1" type="ORF">ATY39_05890</name>
</gene>
<keyword evidence="2" id="KW-1185">Reference proteome</keyword>
<evidence type="ECO:0008006" key="3">
    <source>
        <dbReference type="Google" id="ProtNLM"/>
    </source>
</evidence>
<dbReference type="Proteomes" id="UP000076021">
    <property type="component" value="Chromosome"/>
</dbReference>
<reference evidence="1 2" key="1">
    <citation type="journal article" date="2016" name="Genome Announc.">
        <title>Whole-Genome Sequence of Rummeliibacillus stabekisii Strain PP9 Isolated from Antarctic Soil.</title>
        <authorList>
            <person name="da Mota F.F."/>
            <person name="Vollu R.E."/>
            <person name="Jurelevicius D."/>
            <person name="Seldin L."/>
        </authorList>
    </citation>
    <scope>NUCLEOTIDE SEQUENCE [LARGE SCALE GENOMIC DNA]</scope>
    <source>
        <strain evidence="1 2">PP9</strain>
    </source>
</reference>
<dbReference type="OrthoDB" id="1909991at2"/>
<protein>
    <recommendedName>
        <fullName evidence="3">Lipoprotein</fullName>
    </recommendedName>
</protein>
<dbReference type="AlphaFoldDB" id="A0A143HC57"/>
<organism evidence="1 2">
    <name type="scientific">Rummeliibacillus stabekisii</name>
    <dbReference type="NCBI Taxonomy" id="241244"/>
    <lineage>
        <taxon>Bacteria</taxon>
        <taxon>Bacillati</taxon>
        <taxon>Bacillota</taxon>
        <taxon>Bacilli</taxon>
        <taxon>Bacillales</taxon>
        <taxon>Caryophanaceae</taxon>
        <taxon>Rummeliibacillus</taxon>
    </lineage>
</organism>
<dbReference type="EMBL" id="CP014806">
    <property type="protein sequence ID" value="AMW99030.1"/>
    <property type="molecule type" value="Genomic_DNA"/>
</dbReference>
<evidence type="ECO:0000313" key="1">
    <source>
        <dbReference type="EMBL" id="AMW99030.1"/>
    </source>
</evidence>
<evidence type="ECO:0000313" key="2">
    <source>
        <dbReference type="Proteomes" id="UP000076021"/>
    </source>
</evidence>
<name>A0A143HC57_9BACL</name>
<reference evidence="2" key="2">
    <citation type="submission" date="2016-03" db="EMBL/GenBank/DDBJ databases">
        <authorList>
            <person name="Ploux O."/>
        </authorList>
    </citation>
    <scope>NUCLEOTIDE SEQUENCE [LARGE SCALE GENOMIC DNA]</scope>
    <source>
        <strain evidence="2">PP9</strain>
    </source>
</reference>
<sequence length="130" mass="14556">MSYRTLIVLLVAVSIFVTACGSKVKETQYVSAPPTAAEVLKEDNKADLLMVHDTLYQTNIDWINQLEVTKYKEIGKVESKYSVGSGQTFKNKMANNIPVGTKIYSTKERNDVLIVEINGIEKKYYALTEG</sequence>
<dbReference type="STRING" id="241244.ATY39_05890"/>
<proteinExistence type="predicted"/>
<dbReference type="PROSITE" id="PS51257">
    <property type="entry name" value="PROKAR_LIPOPROTEIN"/>
    <property type="match status" value="1"/>
</dbReference>
<dbReference type="RefSeq" id="WP_066787200.1">
    <property type="nucleotide sequence ID" value="NZ_CP014806.1"/>
</dbReference>
<accession>A0A143HC57</accession>
<dbReference type="KEGG" id="rst:ATY39_05890"/>